<dbReference type="EMBL" id="VEVO01000014">
    <property type="protein sequence ID" value="KAF0031190.1"/>
    <property type="molecule type" value="Genomic_DNA"/>
</dbReference>
<sequence length="72" mass="7928">MLVQNTGQDKMVANKGKGGQDTRDDQRSTLTVMATDDDYRRQVIVSVSRRQDRGFTHLSEGGRGGDDPSDSL</sequence>
<evidence type="ECO:0000256" key="1">
    <source>
        <dbReference type="SAM" id="MobiDB-lite"/>
    </source>
</evidence>
<feature type="region of interest" description="Disordered" evidence="1">
    <location>
        <begin position="1"/>
        <end position="34"/>
    </location>
</feature>
<gene>
    <name evidence="2" type="ORF">F2P81_015745</name>
</gene>
<organism evidence="2 3">
    <name type="scientific">Scophthalmus maximus</name>
    <name type="common">Turbot</name>
    <name type="synonym">Psetta maxima</name>
    <dbReference type="NCBI Taxonomy" id="52904"/>
    <lineage>
        <taxon>Eukaryota</taxon>
        <taxon>Metazoa</taxon>
        <taxon>Chordata</taxon>
        <taxon>Craniata</taxon>
        <taxon>Vertebrata</taxon>
        <taxon>Euteleostomi</taxon>
        <taxon>Actinopterygii</taxon>
        <taxon>Neopterygii</taxon>
        <taxon>Teleostei</taxon>
        <taxon>Neoteleostei</taxon>
        <taxon>Acanthomorphata</taxon>
        <taxon>Carangaria</taxon>
        <taxon>Pleuronectiformes</taxon>
        <taxon>Pleuronectoidei</taxon>
        <taxon>Scophthalmidae</taxon>
        <taxon>Scophthalmus</taxon>
    </lineage>
</organism>
<proteinExistence type="predicted"/>
<feature type="compositionally biased region" description="Basic and acidic residues" evidence="1">
    <location>
        <begin position="18"/>
        <end position="27"/>
    </location>
</feature>
<reference evidence="2 3" key="1">
    <citation type="submission" date="2019-06" db="EMBL/GenBank/DDBJ databases">
        <title>Draft genomes of female and male turbot (Scophthalmus maximus).</title>
        <authorList>
            <person name="Xu H."/>
            <person name="Xu X.-W."/>
            <person name="Shao C."/>
            <person name="Chen S."/>
        </authorList>
    </citation>
    <scope>NUCLEOTIDE SEQUENCE [LARGE SCALE GENOMIC DNA]</scope>
    <source>
        <strain evidence="2">Ysfricsl-2016a</strain>
        <tissue evidence="2">Blood</tissue>
    </source>
</reference>
<protein>
    <submittedName>
        <fullName evidence="2">Uncharacterized protein</fullName>
    </submittedName>
</protein>
<name>A0A6A4SH28_SCOMX</name>
<evidence type="ECO:0000313" key="2">
    <source>
        <dbReference type="EMBL" id="KAF0031190.1"/>
    </source>
</evidence>
<comment type="caution">
    <text evidence="2">The sequence shown here is derived from an EMBL/GenBank/DDBJ whole genome shotgun (WGS) entry which is preliminary data.</text>
</comment>
<accession>A0A6A4SH28</accession>
<evidence type="ECO:0000313" key="3">
    <source>
        <dbReference type="Proteomes" id="UP000438429"/>
    </source>
</evidence>
<dbReference type="Proteomes" id="UP000438429">
    <property type="component" value="Unassembled WGS sequence"/>
</dbReference>
<dbReference type="AlphaFoldDB" id="A0A6A4SH28"/>
<feature type="region of interest" description="Disordered" evidence="1">
    <location>
        <begin position="48"/>
        <end position="72"/>
    </location>
</feature>